<evidence type="ECO:0000313" key="10">
    <source>
        <dbReference type="EMBL" id="XFO67729.1"/>
    </source>
</evidence>
<evidence type="ECO:0000256" key="4">
    <source>
        <dbReference type="ARBA" id="ARBA00023125"/>
    </source>
</evidence>
<gene>
    <name evidence="10" type="primary">mprA_4</name>
    <name evidence="10" type="ORF">SPSIL_039480</name>
</gene>
<reference evidence="10" key="1">
    <citation type="submission" date="2024-05" db="EMBL/GenBank/DDBJ databases">
        <title>Isolation and characterization of Sporomusa carbonis sp. nov., a carboxydotrophic hydrogenogen in the genus of Sporomusa isolated from a charcoal burning pile.</title>
        <authorList>
            <person name="Boeer T."/>
            <person name="Rosenbaum F."/>
            <person name="Eysell L."/>
            <person name="Mueller V."/>
            <person name="Daniel R."/>
            <person name="Poehlein A."/>
        </authorList>
    </citation>
    <scope>NUCLEOTIDE SEQUENCE [LARGE SCALE GENOMIC DNA]</scope>
    <source>
        <strain evidence="10">DSM 10669</strain>
    </source>
</reference>
<proteinExistence type="predicted"/>
<name>A0ABZ3IQ13_9FIRM</name>
<feature type="DNA-binding region" description="OmpR/PhoB-type" evidence="7">
    <location>
        <begin position="125"/>
        <end position="219"/>
    </location>
</feature>
<evidence type="ECO:0000313" key="11">
    <source>
        <dbReference type="Proteomes" id="UP000216752"/>
    </source>
</evidence>
<dbReference type="SMART" id="SM00862">
    <property type="entry name" value="Trans_reg_C"/>
    <property type="match status" value="1"/>
</dbReference>
<dbReference type="Gene3D" id="3.40.50.2300">
    <property type="match status" value="1"/>
</dbReference>
<evidence type="ECO:0000259" key="8">
    <source>
        <dbReference type="PROSITE" id="PS50110"/>
    </source>
</evidence>
<dbReference type="InterPro" id="IPR001867">
    <property type="entry name" value="OmpR/PhoB-type_DNA-bd"/>
</dbReference>
<dbReference type="InterPro" id="IPR001789">
    <property type="entry name" value="Sig_transdc_resp-reg_receiver"/>
</dbReference>
<evidence type="ECO:0000259" key="9">
    <source>
        <dbReference type="PROSITE" id="PS51755"/>
    </source>
</evidence>
<evidence type="ECO:0000256" key="3">
    <source>
        <dbReference type="ARBA" id="ARBA00023015"/>
    </source>
</evidence>
<keyword evidence="2" id="KW-0902">Two-component regulatory system</keyword>
<dbReference type="PROSITE" id="PS51755">
    <property type="entry name" value="OMPR_PHOB"/>
    <property type="match status" value="1"/>
</dbReference>
<dbReference type="PANTHER" id="PTHR48111:SF22">
    <property type="entry name" value="REGULATOR OF RPOS"/>
    <property type="match status" value="1"/>
</dbReference>
<dbReference type="InterPro" id="IPR016032">
    <property type="entry name" value="Sig_transdc_resp-reg_C-effctor"/>
</dbReference>
<dbReference type="PANTHER" id="PTHR48111">
    <property type="entry name" value="REGULATOR OF RPOS"/>
    <property type="match status" value="1"/>
</dbReference>
<evidence type="ECO:0000256" key="1">
    <source>
        <dbReference type="ARBA" id="ARBA00022553"/>
    </source>
</evidence>
<accession>A0ABZ3IQ13</accession>
<feature type="modified residue" description="4-aspartylphosphate" evidence="6">
    <location>
        <position position="51"/>
    </location>
</feature>
<dbReference type="InterPro" id="IPR039420">
    <property type="entry name" value="WalR-like"/>
</dbReference>
<dbReference type="InterPro" id="IPR036388">
    <property type="entry name" value="WH-like_DNA-bd_sf"/>
</dbReference>
<evidence type="ECO:0000256" key="5">
    <source>
        <dbReference type="ARBA" id="ARBA00023163"/>
    </source>
</evidence>
<dbReference type="InterPro" id="IPR011006">
    <property type="entry name" value="CheY-like_superfamily"/>
</dbReference>
<organism evidence="10 11">
    <name type="scientific">Sporomusa silvacetica DSM 10669</name>
    <dbReference type="NCBI Taxonomy" id="1123289"/>
    <lineage>
        <taxon>Bacteria</taxon>
        <taxon>Bacillati</taxon>
        <taxon>Bacillota</taxon>
        <taxon>Negativicutes</taxon>
        <taxon>Selenomonadales</taxon>
        <taxon>Sporomusaceae</taxon>
        <taxon>Sporomusa</taxon>
    </lineage>
</organism>
<keyword evidence="11" id="KW-1185">Reference proteome</keyword>
<keyword evidence="3" id="KW-0805">Transcription regulation</keyword>
<evidence type="ECO:0000256" key="2">
    <source>
        <dbReference type="ARBA" id="ARBA00023012"/>
    </source>
</evidence>
<dbReference type="Gene3D" id="1.10.10.10">
    <property type="entry name" value="Winged helix-like DNA-binding domain superfamily/Winged helix DNA-binding domain"/>
    <property type="match status" value="1"/>
</dbReference>
<keyword evidence="5" id="KW-0804">Transcription</keyword>
<keyword evidence="1 6" id="KW-0597">Phosphoprotein</keyword>
<sequence>MKILLIEDNLKLLDALSHLLKNTGYIVDTATDGKTGAEVAVMEIYDIIILDRMLPQLDGLSVLKELREQGINTPVLILSAKDDPNERAEGLNAGADDYLVKPFAVKELLARLRVLIRGKNIGQFDHLIKAAGLILDPIHKQVIKGKEKIDLTRKEFLLLELLMINCGQVVTRECIMGKVWGYNSDSGFASIDIYIHLLRKKINILNIKTVRGVGYYLQVGYVAPPVQGNSIDAGSGAKIPISMQ</sequence>
<dbReference type="Pfam" id="PF00486">
    <property type="entry name" value="Trans_reg_C"/>
    <property type="match status" value="1"/>
</dbReference>
<dbReference type="SUPFAM" id="SSF52172">
    <property type="entry name" value="CheY-like"/>
    <property type="match status" value="1"/>
</dbReference>
<feature type="domain" description="OmpR/PhoB-type" evidence="9">
    <location>
        <begin position="125"/>
        <end position="219"/>
    </location>
</feature>
<dbReference type="RefSeq" id="WP_094607365.1">
    <property type="nucleotide sequence ID" value="NZ_CP155573.1"/>
</dbReference>
<dbReference type="Proteomes" id="UP000216752">
    <property type="component" value="Chromosome"/>
</dbReference>
<keyword evidence="4 7" id="KW-0238">DNA-binding</keyword>
<protein>
    <submittedName>
        <fullName evidence="10">Response regulator MprA</fullName>
    </submittedName>
</protein>
<dbReference type="Pfam" id="PF00072">
    <property type="entry name" value="Response_reg"/>
    <property type="match status" value="1"/>
</dbReference>
<dbReference type="SMART" id="SM00448">
    <property type="entry name" value="REC"/>
    <property type="match status" value="1"/>
</dbReference>
<dbReference type="SUPFAM" id="SSF46894">
    <property type="entry name" value="C-terminal effector domain of the bipartite response regulators"/>
    <property type="match status" value="1"/>
</dbReference>
<dbReference type="PROSITE" id="PS50110">
    <property type="entry name" value="RESPONSE_REGULATORY"/>
    <property type="match status" value="1"/>
</dbReference>
<evidence type="ECO:0000256" key="6">
    <source>
        <dbReference type="PROSITE-ProRule" id="PRU00169"/>
    </source>
</evidence>
<dbReference type="CDD" id="cd00383">
    <property type="entry name" value="trans_reg_C"/>
    <property type="match status" value="1"/>
</dbReference>
<evidence type="ECO:0000256" key="7">
    <source>
        <dbReference type="PROSITE-ProRule" id="PRU01091"/>
    </source>
</evidence>
<feature type="domain" description="Response regulatory" evidence="8">
    <location>
        <begin position="2"/>
        <end position="116"/>
    </location>
</feature>
<dbReference type="EMBL" id="CP155573">
    <property type="protein sequence ID" value="XFO67729.1"/>
    <property type="molecule type" value="Genomic_DNA"/>
</dbReference>